<organism evidence="1 2">
    <name type="scientific">Streptomyces thinghirensis</name>
    <dbReference type="NCBI Taxonomy" id="551547"/>
    <lineage>
        <taxon>Bacteria</taxon>
        <taxon>Bacillati</taxon>
        <taxon>Actinomycetota</taxon>
        <taxon>Actinomycetes</taxon>
        <taxon>Kitasatosporales</taxon>
        <taxon>Streptomycetaceae</taxon>
        <taxon>Streptomyces</taxon>
    </lineage>
</organism>
<reference evidence="2" key="1">
    <citation type="journal article" date="2019" name="Int. J. Syst. Evol. Microbiol.">
        <title>The Global Catalogue of Microorganisms (GCM) 10K type strain sequencing project: providing services to taxonomists for standard genome sequencing and annotation.</title>
        <authorList>
            <consortium name="The Broad Institute Genomics Platform"/>
            <consortium name="The Broad Institute Genome Sequencing Center for Infectious Disease"/>
            <person name="Wu L."/>
            <person name="Ma J."/>
        </authorList>
    </citation>
    <scope>NUCLEOTIDE SEQUENCE [LARGE SCALE GENOMIC DNA]</scope>
    <source>
        <strain evidence="2">JCM 18306</strain>
    </source>
</reference>
<keyword evidence="2" id="KW-1185">Reference proteome</keyword>
<evidence type="ECO:0000313" key="2">
    <source>
        <dbReference type="Proteomes" id="UP001499878"/>
    </source>
</evidence>
<gene>
    <name evidence="1" type="ORF">GCM10023323_23520</name>
</gene>
<protein>
    <submittedName>
        <fullName evidence="1">Uncharacterized protein</fullName>
    </submittedName>
</protein>
<evidence type="ECO:0000313" key="1">
    <source>
        <dbReference type="EMBL" id="GAA5207551.1"/>
    </source>
</evidence>
<accession>A0ABP9T358</accession>
<name>A0ABP9T358_9ACTN</name>
<dbReference type="EMBL" id="BAABJR010000005">
    <property type="protein sequence ID" value="GAA5207551.1"/>
    <property type="molecule type" value="Genomic_DNA"/>
</dbReference>
<proteinExistence type="predicted"/>
<sequence>MSVVHGWVLMWWEQRVIADADRLQWAWMPLEGLGPLRFGISRDEVTDALGATCVSTGEDQEHRWADFDSLGVRTYYDRYEDKGLMAVISDGLRGPQVRYNGTAFTGRPPSELNRWIEEIADVHECYTSVHGEPYFPSLGLVLRSTSNGDHNLSRPVFTDQAWIQCAHPEELLPPPWA</sequence>
<dbReference type="Proteomes" id="UP001499878">
    <property type="component" value="Unassembled WGS sequence"/>
</dbReference>
<comment type="caution">
    <text evidence="1">The sequence shown here is derived from an EMBL/GenBank/DDBJ whole genome shotgun (WGS) entry which is preliminary data.</text>
</comment>